<sequence>MPKSRFAVAMVAATALAASALAPVASAAENKPSTGPSSSVGHIDGTGYSDECQEAIAQAREDHEQGIDDGTIPGSSFMGPQELGYSIVNGYGSSGMPETPECIEEEDQQAEDENWEKVPDWLQSMRGNDTTELVFAVVGAILAIGASATQAATIAATFSPEIRNQIAQALKQFGY</sequence>
<feature type="region of interest" description="Disordered" evidence="1">
    <location>
        <begin position="28"/>
        <end position="47"/>
    </location>
</feature>
<evidence type="ECO:0000313" key="4">
    <source>
        <dbReference type="Proteomes" id="UP001054925"/>
    </source>
</evidence>
<dbReference type="AlphaFoldDB" id="A0AAV5G4N0"/>
<feature type="signal peptide" evidence="2">
    <location>
        <begin position="1"/>
        <end position="27"/>
    </location>
</feature>
<protein>
    <recommendedName>
        <fullName evidence="5">Secreted protein</fullName>
    </recommendedName>
</protein>
<dbReference type="EMBL" id="BQKK01000001">
    <property type="protein sequence ID" value="GJN42161.1"/>
    <property type="molecule type" value="Genomic_DNA"/>
</dbReference>
<feature type="compositionally biased region" description="Polar residues" evidence="1">
    <location>
        <begin position="31"/>
        <end position="40"/>
    </location>
</feature>
<gene>
    <name evidence="3" type="ORF">CAT723_06400</name>
</gene>
<proteinExistence type="predicted"/>
<reference evidence="3" key="1">
    <citation type="submission" date="2021-12" db="EMBL/GenBank/DDBJ databases">
        <title>Draft genome sequence of Corynebacterium ammoniagenes strain T-723.</title>
        <authorList>
            <person name="Matsuzawa M."/>
            <person name="Hiratani M."/>
            <person name="Abe I."/>
            <person name="Tsuji Y."/>
            <person name="Nakamura J."/>
        </authorList>
    </citation>
    <scope>NUCLEOTIDE SEQUENCE</scope>
    <source>
        <strain evidence="3">T-723</strain>
    </source>
</reference>
<comment type="caution">
    <text evidence="3">The sequence shown here is derived from an EMBL/GenBank/DDBJ whole genome shotgun (WGS) entry which is preliminary data.</text>
</comment>
<evidence type="ECO:0000256" key="1">
    <source>
        <dbReference type="SAM" id="MobiDB-lite"/>
    </source>
</evidence>
<dbReference type="RefSeq" id="WP_003845262.1">
    <property type="nucleotide sequence ID" value="NZ_BQKK01000001.1"/>
</dbReference>
<keyword evidence="2" id="KW-0732">Signal</keyword>
<feature type="chain" id="PRO_5043439382" description="Secreted protein" evidence="2">
    <location>
        <begin position="28"/>
        <end position="175"/>
    </location>
</feature>
<evidence type="ECO:0000313" key="3">
    <source>
        <dbReference type="EMBL" id="GJN42161.1"/>
    </source>
</evidence>
<accession>A0AAV5G4N0</accession>
<evidence type="ECO:0008006" key="5">
    <source>
        <dbReference type="Google" id="ProtNLM"/>
    </source>
</evidence>
<name>A0AAV5G4N0_CORAM</name>
<dbReference type="Proteomes" id="UP001054925">
    <property type="component" value="Unassembled WGS sequence"/>
</dbReference>
<evidence type="ECO:0000256" key="2">
    <source>
        <dbReference type="SAM" id="SignalP"/>
    </source>
</evidence>
<organism evidence="3 4">
    <name type="scientific">Corynebacterium ammoniagenes</name>
    <name type="common">Brevibacterium ammoniagenes</name>
    <dbReference type="NCBI Taxonomy" id="1697"/>
    <lineage>
        <taxon>Bacteria</taxon>
        <taxon>Bacillati</taxon>
        <taxon>Actinomycetota</taxon>
        <taxon>Actinomycetes</taxon>
        <taxon>Mycobacteriales</taxon>
        <taxon>Corynebacteriaceae</taxon>
        <taxon>Corynebacterium</taxon>
    </lineage>
</organism>